<feature type="region of interest" description="Disordered" evidence="1">
    <location>
        <begin position="58"/>
        <end position="153"/>
    </location>
</feature>
<feature type="region of interest" description="Disordered" evidence="1">
    <location>
        <begin position="1"/>
        <end position="34"/>
    </location>
</feature>
<dbReference type="AlphaFoldDB" id="A0A1J8QEC1"/>
<protein>
    <submittedName>
        <fullName evidence="2">Uncharacterized protein</fullName>
    </submittedName>
</protein>
<organism evidence="2 3">
    <name type="scientific">Rhizopogon vesiculosus</name>
    <dbReference type="NCBI Taxonomy" id="180088"/>
    <lineage>
        <taxon>Eukaryota</taxon>
        <taxon>Fungi</taxon>
        <taxon>Dikarya</taxon>
        <taxon>Basidiomycota</taxon>
        <taxon>Agaricomycotina</taxon>
        <taxon>Agaricomycetes</taxon>
        <taxon>Agaricomycetidae</taxon>
        <taxon>Boletales</taxon>
        <taxon>Suillineae</taxon>
        <taxon>Rhizopogonaceae</taxon>
        <taxon>Rhizopogon</taxon>
    </lineage>
</organism>
<feature type="region of interest" description="Disordered" evidence="1">
    <location>
        <begin position="215"/>
        <end position="407"/>
    </location>
</feature>
<evidence type="ECO:0000313" key="2">
    <source>
        <dbReference type="EMBL" id="OJA19301.1"/>
    </source>
</evidence>
<feature type="compositionally biased region" description="Low complexity" evidence="1">
    <location>
        <begin position="658"/>
        <end position="671"/>
    </location>
</feature>
<gene>
    <name evidence="2" type="ORF">AZE42_00452</name>
</gene>
<dbReference type="EMBL" id="LVVM01001096">
    <property type="protein sequence ID" value="OJA19301.1"/>
    <property type="molecule type" value="Genomic_DNA"/>
</dbReference>
<proteinExistence type="predicted"/>
<reference evidence="2 3" key="1">
    <citation type="submission" date="2016-03" db="EMBL/GenBank/DDBJ databases">
        <title>Comparative genomics of the ectomycorrhizal sister species Rhizopogon vinicolor and Rhizopogon vesiculosus (Basidiomycota: Boletales) reveals a divergence of the mating type B locus.</title>
        <authorList>
            <person name="Mujic A.B."/>
            <person name="Kuo A."/>
            <person name="Tritt A."/>
            <person name="Lipzen A."/>
            <person name="Chen C."/>
            <person name="Johnson J."/>
            <person name="Sharma A."/>
            <person name="Barry K."/>
            <person name="Grigoriev I.V."/>
            <person name="Spatafora J.W."/>
        </authorList>
    </citation>
    <scope>NUCLEOTIDE SEQUENCE [LARGE SCALE GENOMIC DNA]</scope>
    <source>
        <strain evidence="2 3">AM-OR11-056</strain>
    </source>
</reference>
<comment type="caution">
    <text evidence="2">The sequence shown here is derived from an EMBL/GenBank/DDBJ whole genome shotgun (WGS) entry which is preliminary data.</text>
</comment>
<feature type="compositionally biased region" description="Low complexity" evidence="1">
    <location>
        <begin position="275"/>
        <end position="297"/>
    </location>
</feature>
<keyword evidence="3" id="KW-1185">Reference proteome</keyword>
<feature type="compositionally biased region" description="Low complexity" evidence="1">
    <location>
        <begin position="215"/>
        <end position="238"/>
    </location>
</feature>
<feature type="compositionally biased region" description="Low complexity" evidence="1">
    <location>
        <begin position="706"/>
        <end position="728"/>
    </location>
</feature>
<feature type="compositionally biased region" description="Polar residues" evidence="1">
    <location>
        <begin position="256"/>
        <end position="265"/>
    </location>
</feature>
<feature type="compositionally biased region" description="Polar residues" evidence="1">
    <location>
        <begin position="299"/>
        <end position="314"/>
    </location>
</feature>
<feature type="compositionally biased region" description="Polar residues" evidence="1">
    <location>
        <begin position="361"/>
        <end position="371"/>
    </location>
</feature>
<feature type="compositionally biased region" description="Basic and acidic residues" evidence="1">
    <location>
        <begin position="175"/>
        <end position="190"/>
    </location>
</feature>
<evidence type="ECO:0000256" key="1">
    <source>
        <dbReference type="SAM" id="MobiDB-lite"/>
    </source>
</evidence>
<evidence type="ECO:0000313" key="3">
    <source>
        <dbReference type="Proteomes" id="UP000183567"/>
    </source>
</evidence>
<feature type="compositionally biased region" description="Low complexity" evidence="1">
    <location>
        <begin position="123"/>
        <end position="144"/>
    </location>
</feature>
<feature type="compositionally biased region" description="Low complexity" evidence="1">
    <location>
        <begin position="622"/>
        <end position="633"/>
    </location>
</feature>
<feature type="compositionally biased region" description="Polar residues" evidence="1">
    <location>
        <begin position="585"/>
        <end position="596"/>
    </location>
</feature>
<feature type="region of interest" description="Disordered" evidence="1">
    <location>
        <begin position="505"/>
        <end position="785"/>
    </location>
</feature>
<dbReference type="Proteomes" id="UP000183567">
    <property type="component" value="Unassembled WGS sequence"/>
</dbReference>
<accession>A0A1J8QEC1</accession>
<dbReference type="OrthoDB" id="3260940at2759"/>
<feature type="compositionally biased region" description="Basic and acidic residues" evidence="1">
    <location>
        <begin position="772"/>
        <end position="783"/>
    </location>
</feature>
<name>A0A1J8QEC1_9AGAM</name>
<feature type="region of interest" description="Disordered" evidence="1">
    <location>
        <begin position="175"/>
        <end position="202"/>
    </location>
</feature>
<feature type="compositionally biased region" description="Basic and acidic residues" evidence="1">
    <location>
        <begin position="539"/>
        <end position="556"/>
    </location>
</feature>
<sequence>MTTIPLVPLSLEPGANRPARKENKVGSVTGNSANTSSFFHIRPYTLYHQFVAFFRSRSRSRSRSRAKSSPNSSAAQSTTELPALPTLPKPRISHARSTSLVNEPGHTGHARTAPTATQPILKPATRISSRPISSTTTATHSTITPLPSDSIRRRQRLARNVYSHDYQGEYADHQANEDPATSHDDHDSTPRSDTPSSINQRRKLELLSIFGIGLSRKSSSNSSRKPSSGSSNCKVSSSTLSQKEAESKPSRKRSFRLNSRPSTPKSVDEPRFMKTSTSTLPTPSSPLPLSASPRRLSFGLTSSSRTHAPMTSSGHLPLAHSSRQGKRHSVGSHDTAHDSAVALPDDHSDDAVSSSHLDAKSGSNTDASKLSHTGRSRKGKDQERNNSKWAPTRKTSRTDGSRLGTFHSLSEETSLIVNISPPQNEVSALHTVESSEEDVAEPLPVIRAPQARSAIPQIIHTPPTPQRAAEVEPLVRPATTPPRLSGGKGRPREVVLSQEAVAVHNELPKLHARPPAQGDSGSNPRIRNRFSPRLFGGKDLSREKESKEQQPGHDPAHPAGPVGPPRNITSRRIKHGSFDFERPVSSLNRSNSTVNASAVKGEGSTQSRKNGVATHRPIALERTTSSSSGKSRTYAYHPARPDSPMLAQLSPHHTGETSVISFSSQSAQSKSTGKNSTPVPGQSSSWGRSSGRRAQRTSHGPFPFEPAVSAPNSPLPASSSLPCYSPKSSSHRVEFEVPEEPASMPTSSPLRCEFGRGGGSLRDNSQSARARGQREREQRIEKKGKGRSLDLNLGLSWAPNRVRQEAVMPGLLLSQAVSRKHEEERRGKDVTKVFENVLSESGFEAFKKYVHRFDAHLMPLEGPRGLLARIEKLLTASQISQTEKVELLAQFARFVEGHSDD</sequence>
<dbReference type="STRING" id="180088.A0A1J8QEC1"/>